<protein>
    <recommendedName>
        <fullName evidence="1">Ig-like domain-containing protein</fullName>
    </recommendedName>
</protein>
<feature type="domain" description="Ig-like" evidence="1">
    <location>
        <begin position="286"/>
        <end position="389"/>
    </location>
</feature>
<comment type="caution">
    <text evidence="2">The sequence shown here is derived from an EMBL/GenBank/DDBJ whole genome shotgun (WGS) entry which is preliminary data.</text>
</comment>
<dbReference type="Proteomes" id="UP000230750">
    <property type="component" value="Unassembled WGS sequence"/>
</dbReference>
<dbReference type="InterPro" id="IPR007110">
    <property type="entry name" value="Ig-like_dom"/>
</dbReference>
<organism evidence="2 3">
    <name type="scientific">Stichopus japonicus</name>
    <name type="common">Sea cucumber</name>
    <dbReference type="NCBI Taxonomy" id="307972"/>
    <lineage>
        <taxon>Eukaryota</taxon>
        <taxon>Metazoa</taxon>
        <taxon>Echinodermata</taxon>
        <taxon>Eleutherozoa</taxon>
        <taxon>Echinozoa</taxon>
        <taxon>Holothuroidea</taxon>
        <taxon>Aspidochirotacea</taxon>
        <taxon>Aspidochirotida</taxon>
        <taxon>Stichopodidae</taxon>
        <taxon>Apostichopus</taxon>
    </lineage>
</organism>
<dbReference type="EMBL" id="MRZV01001497">
    <property type="protein sequence ID" value="PIK37474.1"/>
    <property type="molecule type" value="Genomic_DNA"/>
</dbReference>
<dbReference type="InterPro" id="IPR036179">
    <property type="entry name" value="Ig-like_dom_sf"/>
</dbReference>
<dbReference type="PROSITE" id="PS50835">
    <property type="entry name" value="IG_LIKE"/>
    <property type="match status" value="1"/>
</dbReference>
<evidence type="ECO:0000313" key="3">
    <source>
        <dbReference type="Proteomes" id="UP000230750"/>
    </source>
</evidence>
<dbReference type="AlphaFoldDB" id="A0A2G8JNY5"/>
<proteinExistence type="predicted"/>
<reference evidence="2 3" key="1">
    <citation type="journal article" date="2017" name="PLoS Biol.">
        <title>The sea cucumber genome provides insights into morphological evolution and visceral regeneration.</title>
        <authorList>
            <person name="Zhang X."/>
            <person name="Sun L."/>
            <person name="Yuan J."/>
            <person name="Sun Y."/>
            <person name="Gao Y."/>
            <person name="Zhang L."/>
            <person name="Li S."/>
            <person name="Dai H."/>
            <person name="Hamel J.F."/>
            <person name="Liu C."/>
            <person name="Yu Y."/>
            <person name="Liu S."/>
            <person name="Lin W."/>
            <person name="Guo K."/>
            <person name="Jin S."/>
            <person name="Xu P."/>
            <person name="Storey K.B."/>
            <person name="Huan P."/>
            <person name="Zhang T."/>
            <person name="Zhou Y."/>
            <person name="Zhang J."/>
            <person name="Lin C."/>
            <person name="Li X."/>
            <person name="Xing L."/>
            <person name="Huo D."/>
            <person name="Sun M."/>
            <person name="Wang L."/>
            <person name="Mercier A."/>
            <person name="Li F."/>
            <person name="Yang H."/>
            <person name="Xiang J."/>
        </authorList>
    </citation>
    <scope>NUCLEOTIDE SEQUENCE [LARGE SCALE GENOMIC DNA]</scope>
    <source>
        <strain evidence="2">Shaxun</strain>
        <tissue evidence="2">Muscle</tissue>
    </source>
</reference>
<dbReference type="OrthoDB" id="5843397at2759"/>
<dbReference type="InterPro" id="IPR013783">
    <property type="entry name" value="Ig-like_fold"/>
</dbReference>
<feature type="non-terminal residue" evidence="2">
    <location>
        <position position="397"/>
    </location>
</feature>
<evidence type="ECO:0000313" key="2">
    <source>
        <dbReference type="EMBL" id="PIK37474.1"/>
    </source>
</evidence>
<name>A0A2G8JNY5_STIJA</name>
<evidence type="ECO:0000259" key="1">
    <source>
        <dbReference type="PROSITE" id="PS50835"/>
    </source>
</evidence>
<dbReference type="SUPFAM" id="SSF48726">
    <property type="entry name" value="Immunoglobulin"/>
    <property type="match status" value="1"/>
</dbReference>
<gene>
    <name evidence="2" type="ORF">BSL78_25690</name>
</gene>
<sequence length="397" mass="44682">MGTGICCPTSPALDQVELSQDLTQFFRRIRLRNILLDAPASPPGPCDWKTNMKQKLIEVISVVLLLCVICILEQLPTTLGTGSYQPCKYTYVQRYNDVWLDCAGNYETNKIWKHQNTLLYWGHRAVASPVQYNMHLFSNYTLKLNNVTYQYAGNYTCIKGDETLRMHCILLHDLPLLSVTTDNVDTNSSTYIVSYHNKYIFKCQATSSSEFLNSTWYVENDDMTTVITRKTSVELGQYASEATYISETDLIYTPTVPEQNITCIGEGTKSRLFSRKSVAIFVYVTPNISIHYQDKTIDSLNTSSDDHGINLTCTAYSARPAVNLTWLINGEVTADGVGDLVVTLNPMNDKMFDSRLPFTYHPPTGMSRAACTTSSPLQHANATLTVYVSQELKTEFD</sequence>
<keyword evidence="3" id="KW-1185">Reference proteome</keyword>
<dbReference type="Gene3D" id="2.60.40.10">
    <property type="entry name" value="Immunoglobulins"/>
    <property type="match status" value="2"/>
</dbReference>
<accession>A0A2G8JNY5</accession>